<dbReference type="InterPro" id="IPR052370">
    <property type="entry name" value="Meta-cleavage_hydrolase"/>
</dbReference>
<dbReference type="AlphaFoldDB" id="A0A151RSV9"/>
<evidence type="ECO:0000313" key="2">
    <source>
        <dbReference type="EMBL" id="KYP45619.1"/>
    </source>
</evidence>
<dbReference type="STRING" id="3821.A0A151RSV9"/>
<dbReference type="PRINTS" id="PR00111">
    <property type="entry name" value="ABHYDROLASE"/>
</dbReference>
<feature type="domain" description="AB hydrolase-1" evidence="1">
    <location>
        <begin position="45"/>
        <end position="279"/>
    </location>
</feature>
<dbReference type="InterPro" id="IPR000073">
    <property type="entry name" value="AB_hydrolase_1"/>
</dbReference>
<dbReference type="PANTHER" id="PTHR43139:SF52">
    <property type="entry name" value="SI:DKEY-122A22.2"/>
    <property type="match status" value="1"/>
</dbReference>
<sequence>MFMYTGHIRRAFTGAGLLSQTLRVDEETTMHFWGPKSEMAEKGYLVLIHGFGPSATWQWRRQVKFLAPHFNVYVPDLVFFGGSTTKSRERSEVFQAESVGKLVDKLGVHKFHVVGTSYGGIVAYNLAKILGEDRVHKVVLASSGLNMTISSNVHMVHAAQFNNIEELMLPSTPQHLRKLMSLSIHKPAQRVPDFILKDFLDELYGENRKEKVELLNGITIGRDQTSHISPLSQEVLIVWGDQDKIFPVQLAYELKEIICENAKLELIKDASHMPQMEKPREFNNILLKFLQEHS</sequence>
<dbReference type="SUPFAM" id="SSF53474">
    <property type="entry name" value="alpha/beta-Hydrolases"/>
    <property type="match status" value="1"/>
</dbReference>
<accession>A0A151RSV9</accession>
<dbReference type="PRINTS" id="PR00412">
    <property type="entry name" value="EPOXHYDRLASE"/>
</dbReference>
<dbReference type="EMBL" id="KQ483585">
    <property type="protein sequence ID" value="KYP45619.1"/>
    <property type="molecule type" value="Genomic_DNA"/>
</dbReference>
<proteinExistence type="predicted"/>
<dbReference type="InterPro" id="IPR029058">
    <property type="entry name" value="AB_hydrolase_fold"/>
</dbReference>
<keyword evidence="3" id="KW-1185">Reference proteome</keyword>
<evidence type="ECO:0000313" key="3">
    <source>
        <dbReference type="Proteomes" id="UP000075243"/>
    </source>
</evidence>
<dbReference type="GO" id="GO:0003824">
    <property type="term" value="F:catalytic activity"/>
    <property type="evidence" value="ECO:0007669"/>
    <property type="project" value="InterPro"/>
</dbReference>
<dbReference type="Gramene" id="C.cajan_29105.t">
    <property type="protein sequence ID" value="C.cajan_29105.t"/>
    <property type="gene ID" value="C.cajan_29105"/>
</dbReference>
<dbReference type="Pfam" id="PF00561">
    <property type="entry name" value="Abhydrolase_1"/>
    <property type="match status" value="1"/>
</dbReference>
<protein>
    <submittedName>
        <fullName evidence="2">Monoacylglycerol lipase ABHD6</fullName>
    </submittedName>
</protein>
<dbReference type="OMA" id="QIDCAQE"/>
<dbReference type="InterPro" id="IPR000639">
    <property type="entry name" value="Epox_hydrolase-like"/>
</dbReference>
<name>A0A151RSV9_CAJCA</name>
<dbReference type="Proteomes" id="UP000075243">
    <property type="component" value="Unassembled WGS sequence"/>
</dbReference>
<reference evidence="2" key="1">
    <citation type="journal article" date="2012" name="Nat. Biotechnol.">
        <title>Draft genome sequence of pigeonpea (Cajanus cajan), an orphan legume crop of resource-poor farmers.</title>
        <authorList>
            <person name="Varshney R.K."/>
            <person name="Chen W."/>
            <person name="Li Y."/>
            <person name="Bharti A.K."/>
            <person name="Saxena R.K."/>
            <person name="Schlueter J.A."/>
            <person name="Donoghue M.T."/>
            <person name="Azam S."/>
            <person name="Fan G."/>
            <person name="Whaley A.M."/>
            <person name="Farmer A.D."/>
            <person name="Sheridan J."/>
            <person name="Iwata A."/>
            <person name="Tuteja R."/>
            <person name="Penmetsa R.V."/>
            <person name="Wu W."/>
            <person name="Upadhyaya H.D."/>
            <person name="Yang S.P."/>
            <person name="Shah T."/>
            <person name="Saxena K.B."/>
            <person name="Michael T."/>
            <person name="McCombie W.R."/>
            <person name="Yang B."/>
            <person name="Zhang G."/>
            <person name="Yang H."/>
            <person name="Wang J."/>
            <person name="Spillane C."/>
            <person name="Cook D.R."/>
            <person name="May G.D."/>
            <person name="Xu X."/>
            <person name="Jackson S.A."/>
        </authorList>
    </citation>
    <scope>NUCLEOTIDE SEQUENCE [LARGE SCALE GENOMIC DNA]</scope>
</reference>
<dbReference type="Gene3D" id="3.40.50.1820">
    <property type="entry name" value="alpha/beta hydrolase"/>
    <property type="match status" value="1"/>
</dbReference>
<organism evidence="2 3">
    <name type="scientific">Cajanus cajan</name>
    <name type="common">Pigeon pea</name>
    <name type="synonym">Cajanus indicus</name>
    <dbReference type="NCBI Taxonomy" id="3821"/>
    <lineage>
        <taxon>Eukaryota</taxon>
        <taxon>Viridiplantae</taxon>
        <taxon>Streptophyta</taxon>
        <taxon>Embryophyta</taxon>
        <taxon>Tracheophyta</taxon>
        <taxon>Spermatophyta</taxon>
        <taxon>Magnoliopsida</taxon>
        <taxon>eudicotyledons</taxon>
        <taxon>Gunneridae</taxon>
        <taxon>Pentapetalae</taxon>
        <taxon>rosids</taxon>
        <taxon>fabids</taxon>
        <taxon>Fabales</taxon>
        <taxon>Fabaceae</taxon>
        <taxon>Papilionoideae</taxon>
        <taxon>50 kb inversion clade</taxon>
        <taxon>NPAAA clade</taxon>
        <taxon>indigoferoid/millettioid clade</taxon>
        <taxon>Phaseoleae</taxon>
        <taxon>Cajanus</taxon>
    </lineage>
</organism>
<gene>
    <name evidence="2" type="ORF">KK1_032847</name>
</gene>
<evidence type="ECO:0000259" key="1">
    <source>
        <dbReference type="Pfam" id="PF00561"/>
    </source>
</evidence>
<dbReference type="PANTHER" id="PTHR43139">
    <property type="entry name" value="SI:DKEY-122A22.2"/>
    <property type="match status" value="1"/>
</dbReference>